<name>J9F0J8_WUCBA</name>
<organism evidence="1 2">
    <name type="scientific">Wuchereria bancrofti</name>
    <dbReference type="NCBI Taxonomy" id="6293"/>
    <lineage>
        <taxon>Eukaryota</taxon>
        <taxon>Metazoa</taxon>
        <taxon>Ecdysozoa</taxon>
        <taxon>Nematoda</taxon>
        <taxon>Chromadorea</taxon>
        <taxon>Rhabditida</taxon>
        <taxon>Spirurina</taxon>
        <taxon>Spiruromorpha</taxon>
        <taxon>Filarioidea</taxon>
        <taxon>Onchocercidae</taxon>
        <taxon>Wuchereria</taxon>
    </lineage>
</organism>
<reference evidence="2" key="1">
    <citation type="submission" date="2012-08" db="EMBL/GenBank/DDBJ databases">
        <title>The Genome Sequence of Wuchereria bancrofti.</title>
        <authorList>
            <person name="Nutman T.B."/>
            <person name="Fink D.L."/>
            <person name="Russ C."/>
            <person name="Young S."/>
            <person name="Zeng Q."/>
            <person name="Koehrsen M."/>
            <person name="Alvarado L."/>
            <person name="Berlin A."/>
            <person name="Chapman S.B."/>
            <person name="Chen Z."/>
            <person name="Freedman E."/>
            <person name="Gellesch M."/>
            <person name="Goldberg J."/>
            <person name="Griggs A."/>
            <person name="Gujja S."/>
            <person name="Heilman E.R."/>
            <person name="Heiman D."/>
            <person name="Hepburn T."/>
            <person name="Howarth C."/>
            <person name="Jen D."/>
            <person name="Larson L."/>
            <person name="Lewis B."/>
            <person name="Mehta T."/>
            <person name="Park D."/>
            <person name="Pearson M."/>
            <person name="Roberts A."/>
            <person name="Saif S."/>
            <person name="Shea T."/>
            <person name="Shenoy N."/>
            <person name="Sisk P."/>
            <person name="Stolte C."/>
            <person name="Sykes S."/>
            <person name="Walk T."/>
            <person name="White J."/>
            <person name="Yandava C."/>
            <person name="Haas B."/>
            <person name="Henn M.R."/>
            <person name="Nusbaum C."/>
            <person name="Birren B."/>
        </authorList>
    </citation>
    <scope>NUCLEOTIDE SEQUENCE [LARGE SCALE GENOMIC DNA]</scope>
    <source>
        <strain evidence="2">NA</strain>
    </source>
</reference>
<protein>
    <submittedName>
        <fullName evidence="1">Uncharacterized protein</fullName>
    </submittedName>
</protein>
<evidence type="ECO:0000313" key="1">
    <source>
        <dbReference type="EMBL" id="EJW88401.1"/>
    </source>
</evidence>
<dbReference type="Proteomes" id="UP000004810">
    <property type="component" value="Unassembled WGS sequence"/>
</dbReference>
<dbReference type="AlphaFoldDB" id="J9F0J8"/>
<evidence type="ECO:0000313" key="2">
    <source>
        <dbReference type="Proteomes" id="UP000004810"/>
    </source>
</evidence>
<comment type="caution">
    <text evidence="1">The sequence shown here is derived from an EMBL/GenBank/DDBJ whole genome shotgun (WGS) entry which is preliminary data.</text>
</comment>
<dbReference type="EMBL" id="ADBV01000125">
    <property type="protein sequence ID" value="EJW88401.1"/>
    <property type="molecule type" value="Genomic_DNA"/>
</dbReference>
<gene>
    <name evidence="1" type="ORF">WUBG_00686</name>
</gene>
<sequence>MIEECEEQDRWREREIQRNVQERNEKYKAQKIFKNEPGWKKKMEKNSLRVISFGAARQHKKTAAAVANHQELSCAETSYSRYTKVLAPKVGSKKIQFLEAEEKDVKKLHERTHPAETRRQRETSKTDAAQWRCKLKRDERKACYEVYPLSSLSASFYHPTNERTVWEVLLHHPFTEICIAFMLVPMSMLALALNSTTSYGNSFQLHNLRRIEEVSSKIKFFCNLLDKLSMNFKAED</sequence>
<accession>J9F0J8</accession>
<proteinExistence type="predicted"/>